<evidence type="ECO:0000313" key="3">
    <source>
        <dbReference type="Proteomes" id="UP001219518"/>
    </source>
</evidence>
<dbReference type="EMBL" id="JAHWGI010000977">
    <property type="protein sequence ID" value="KAK3919304.1"/>
    <property type="molecule type" value="Genomic_DNA"/>
</dbReference>
<dbReference type="Proteomes" id="UP001219518">
    <property type="component" value="Unassembled WGS sequence"/>
</dbReference>
<comment type="caution">
    <text evidence="2">The sequence shown here is derived from an EMBL/GenBank/DDBJ whole genome shotgun (WGS) entry which is preliminary data.</text>
</comment>
<sequence>MYSERYSAVLRYAESTRCWCDIRPRRSSKAGTSSGRPQGDPAGASTTSRRGDKGSASKYISLRWICEMNVTDYGNDSQYRCKFVVFFLGSLVQRVTCKILAF</sequence>
<proteinExistence type="predicted"/>
<feature type="region of interest" description="Disordered" evidence="1">
    <location>
        <begin position="25"/>
        <end position="55"/>
    </location>
</feature>
<reference evidence="2" key="2">
    <citation type="journal article" date="2023" name="BMC Genomics">
        <title>Pest status, molecular evolution, and epigenetic factors derived from the genome assembly of Frankliniella fusca, a thysanopteran phytovirus vector.</title>
        <authorList>
            <person name="Catto M.A."/>
            <person name="Labadie P.E."/>
            <person name="Jacobson A.L."/>
            <person name="Kennedy G.G."/>
            <person name="Srinivasan R."/>
            <person name="Hunt B.G."/>
        </authorList>
    </citation>
    <scope>NUCLEOTIDE SEQUENCE</scope>
    <source>
        <strain evidence="2">PL_HMW_Pooled</strain>
    </source>
</reference>
<dbReference type="AlphaFoldDB" id="A0AAE1HDE8"/>
<keyword evidence="3" id="KW-1185">Reference proteome</keyword>
<evidence type="ECO:0000256" key="1">
    <source>
        <dbReference type="SAM" id="MobiDB-lite"/>
    </source>
</evidence>
<evidence type="ECO:0000313" key="2">
    <source>
        <dbReference type="EMBL" id="KAK3919304.1"/>
    </source>
</evidence>
<organism evidence="2 3">
    <name type="scientific">Frankliniella fusca</name>
    <dbReference type="NCBI Taxonomy" id="407009"/>
    <lineage>
        <taxon>Eukaryota</taxon>
        <taxon>Metazoa</taxon>
        <taxon>Ecdysozoa</taxon>
        <taxon>Arthropoda</taxon>
        <taxon>Hexapoda</taxon>
        <taxon>Insecta</taxon>
        <taxon>Pterygota</taxon>
        <taxon>Neoptera</taxon>
        <taxon>Paraneoptera</taxon>
        <taxon>Thysanoptera</taxon>
        <taxon>Terebrantia</taxon>
        <taxon>Thripoidea</taxon>
        <taxon>Thripidae</taxon>
        <taxon>Frankliniella</taxon>
    </lineage>
</organism>
<gene>
    <name evidence="2" type="ORF">KUF71_001122</name>
</gene>
<protein>
    <submittedName>
        <fullName evidence="2">Frizzled-5</fullName>
    </submittedName>
</protein>
<accession>A0AAE1HDE8</accession>
<name>A0AAE1HDE8_9NEOP</name>
<reference evidence="2" key="1">
    <citation type="submission" date="2021-07" db="EMBL/GenBank/DDBJ databases">
        <authorList>
            <person name="Catto M.A."/>
            <person name="Jacobson A."/>
            <person name="Kennedy G."/>
            <person name="Labadie P."/>
            <person name="Hunt B.G."/>
            <person name="Srinivasan R."/>
        </authorList>
    </citation>
    <scope>NUCLEOTIDE SEQUENCE</scope>
    <source>
        <strain evidence="2">PL_HMW_Pooled</strain>
        <tissue evidence="2">Head</tissue>
    </source>
</reference>